<name>A0AAW6TU85_9BACT</name>
<sequence length="755" mass="82678">MCKKRFVRAPRASGFQSITRWPERPPSIIPTFRILWLTVFTIGWMMIGHGGTAVGQVAGVDDPSDMADSSGDIKRIEAWVEEGNLNLTMTVYGVFAPSVAETPAGMTNRYYYHWLLDTDNDPTTGYHNSEYEGNATGVQTPIGVDVVVQFGWRDGNTNGVYAYYALTEVPLFEDYEYTIDGDTIHAVIPLADLGLTPNDIIALSAFQEGASNGWQIDWLESVVLALTVVKATNPIPPTDSDDIARDVILGWKPGASAATHNVYFGTDWADVNDATVPTAQDLDVNSFDPSHLDFGQTYYWRVDEVNSAPDFTVFKGDVWNFTTEPFAYPIANIIATTNAISEAAESIENIVNGSGLDEADQHSTRSTDMWLGSPAGSDPIWIQFEFDRVYKLHELWVWNYNVEFELVLGFGVKEVTIEYSADGGDWTTLGDAELTQATAKSDYAHNTIVDFAGVAAKYVRLTVNSRWGALPQYGLSEVRFYYIPAHTRQPEPAAGAVGVDVDAALSWRPGREAVSHDVFLGTDPANLALTATVSQASFVPDLVFGNVYYWKVDADDGDAAWEGDLWSFTTAEYATIDDIESYTDDIDAGETVFQTWIDGWTNNTGSVVGYTQSPFAEKTIVHGGRQSMPLEYDNTEAPFYSEASRTWATPQDWAGNDARTLRLHFYGAETNAAETLYVTVEDSAGGVAVVTHPNPEALTVAAWQAWTIPYSELAGVNLARVKTMYIGVGNRNAPTAGGSGLIFLDDIGFGTPLAE</sequence>
<dbReference type="Pfam" id="PF00754">
    <property type="entry name" value="F5_F8_type_C"/>
    <property type="match status" value="1"/>
</dbReference>
<dbReference type="AlphaFoldDB" id="A0AAW6TU85"/>
<dbReference type="Gene3D" id="2.60.40.10">
    <property type="entry name" value="Immunoglobulins"/>
    <property type="match status" value="1"/>
</dbReference>
<dbReference type="InterPro" id="IPR000421">
    <property type="entry name" value="FA58C"/>
</dbReference>
<dbReference type="InterPro" id="IPR008979">
    <property type="entry name" value="Galactose-bd-like_sf"/>
</dbReference>
<dbReference type="Proteomes" id="UP001431776">
    <property type="component" value="Unassembled WGS sequence"/>
</dbReference>
<feature type="domain" description="F5/8 type C" evidence="1">
    <location>
        <begin position="323"/>
        <end position="480"/>
    </location>
</feature>
<evidence type="ECO:0000259" key="1">
    <source>
        <dbReference type="PROSITE" id="PS50022"/>
    </source>
</evidence>
<dbReference type="RefSeq" id="WP_349243617.1">
    <property type="nucleotide sequence ID" value="NZ_JASCXX010000003.1"/>
</dbReference>
<keyword evidence="3" id="KW-1185">Reference proteome</keyword>
<comment type="caution">
    <text evidence="2">The sequence shown here is derived from an EMBL/GenBank/DDBJ whole genome shotgun (WGS) entry which is preliminary data.</text>
</comment>
<accession>A0AAW6TU85</accession>
<organism evidence="2 3">
    <name type="scientific">Anaerobaca lacustris</name>
    <dbReference type="NCBI Taxonomy" id="3044600"/>
    <lineage>
        <taxon>Bacteria</taxon>
        <taxon>Pseudomonadati</taxon>
        <taxon>Planctomycetota</taxon>
        <taxon>Phycisphaerae</taxon>
        <taxon>Sedimentisphaerales</taxon>
        <taxon>Anaerobacaceae</taxon>
        <taxon>Anaerobaca</taxon>
    </lineage>
</organism>
<proteinExistence type="predicted"/>
<evidence type="ECO:0000313" key="2">
    <source>
        <dbReference type="EMBL" id="MDI6448210.1"/>
    </source>
</evidence>
<dbReference type="Gene3D" id="2.60.120.260">
    <property type="entry name" value="Galactose-binding domain-like"/>
    <property type="match status" value="1"/>
</dbReference>
<dbReference type="InterPro" id="IPR013783">
    <property type="entry name" value="Ig-like_fold"/>
</dbReference>
<gene>
    <name evidence="2" type="ORF">QJ522_04055</name>
</gene>
<evidence type="ECO:0000313" key="3">
    <source>
        <dbReference type="Proteomes" id="UP001431776"/>
    </source>
</evidence>
<protein>
    <submittedName>
        <fullName evidence="2">Discoidin domain-containing protein</fullName>
    </submittedName>
</protein>
<dbReference type="PROSITE" id="PS50022">
    <property type="entry name" value="FA58C_3"/>
    <property type="match status" value="1"/>
</dbReference>
<dbReference type="SUPFAM" id="SSF49785">
    <property type="entry name" value="Galactose-binding domain-like"/>
    <property type="match status" value="1"/>
</dbReference>
<reference evidence="2" key="1">
    <citation type="submission" date="2023-05" db="EMBL/GenBank/DDBJ databases">
        <title>Anaerotaeda fermentans gen. nov., sp. nov., a novel anaerobic planctomycete of the new family within the order Sedimentisphaerales isolated from Taman Peninsula, Russia.</title>
        <authorList>
            <person name="Khomyakova M.A."/>
            <person name="Merkel A.Y."/>
            <person name="Slobodkin A.I."/>
        </authorList>
    </citation>
    <scope>NUCLEOTIDE SEQUENCE</scope>
    <source>
        <strain evidence="2">M17dextr</strain>
    </source>
</reference>
<dbReference type="EMBL" id="JASCXX010000003">
    <property type="protein sequence ID" value="MDI6448210.1"/>
    <property type="molecule type" value="Genomic_DNA"/>
</dbReference>